<evidence type="ECO:0000313" key="3">
    <source>
        <dbReference type="Proteomes" id="UP000269721"/>
    </source>
</evidence>
<dbReference type="AlphaFoldDB" id="A0A4P9W2S0"/>
<name>A0A4P9W2S0_9FUNG</name>
<feature type="compositionally biased region" description="Low complexity" evidence="1">
    <location>
        <begin position="170"/>
        <end position="188"/>
    </location>
</feature>
<feature type="region of interest" description="Disordered" evidence="1">
    <location>
        <begin position="128"/>
        <end position="228"/>
    </location>
</feature>
<gene>
    <name evidence="2" type="ORF">BDK51DRAFT_38410</name>
</gene>
<dbReference type="OrthoDB" id="6133115at2759"/>
<dbReference type="Proteomes" id="UP000269721">
    <property type="component" value="Unassembled WGS sequence"/>
</dbReference>
<proteinExistence type="predicted"/>
<evidence type="ECO:0000313" key="2">
    <source>
        <dbReference type="EMBL" id="RKO86559.1"/>
    </source>
</evidence>
<dbReference type="EMBL" id="KZ998094">
    <property type="protein sequence ID" value="RKO86559.1"/>
    <property type="molecule type" value="Genomic_DNA"/>
</dbReference>
<feature type="compositionally biased region" description="Low complexity" evidence="1">
    <location>
        <begin position="146"/>
        <end position="163"/>
    </location>
</feature>
<evidence type="ECO:0000256" key="1">
    <source>
        <dbReference type="SAM" id="MobiDB-lite"/>
    </source>
</evidence>
<reference evidence="3" key="1">
    <citation type="journal article" date="2018" name="Nat. Microbiol.">
        <title>Leveraging single-cell genomics to expand the fungal tree of life.</title>
        <authorList>
            <person name="Ahrendt S.R."/>
            <person name="Quandt C.A."/>
            <person name="Ciobanu D."/>
            <person name="Clum A."/>
            <person name="Salamov A."/>
            <person name="Andreopoulos B."/>
            <person name="Cheng J.F."/>
            <person name="Woyke T."/>
            <person name="Pelin A."/>
            <person name="Henrissat B."/>
            <person name="Reynolds N.K."/>
            <person name="Benny G.L."/>
            <person name="Smith M.E."/>
            <person name="James T.Y."/>
            <person name="Grigoriev I.V."/>
        </authorList>
    </citation>
    <scope>NUCLEOTIDE SEQUENCE [LARGE SCALE GENOMIC DNA]</scope>
</reference>
<organism evidence="2 3">
    <name type="scientific">Blyttiomyces helicus</name>
    <dbReference type="NCBI Taxonomy" id="388810"/>
    <lineage>
        <taxon>Eukaryota</taxon>
        <taxon>Fungi</taxon>
        <taxon>Fungi incertae sedis</taxon>
        <taxon>Chytridiomycota</taxon>
        <taxon>Chytridiomycota incertae sedis</taxon>
        <taxon>Chytridiomycetes</taxon>
        <taxon>Chytridiomycetes incertae sedis</taxon>
        <taxon>Blyttiomyces</taxon>
    </lineage>
</organism>
<keyword evidence="3" id="KW-1185">Reference proteome</keyword>
<feature type="region of interest" description="Disordered" evidence="1">
    <location>
        <begin position="101"/>
        <end position="120"/>
    </location>
</feature>
<protein>
    <submittedName>
        <fullName evidence="2">Uncharacterized protein</fullName>
    </submittedName>
</protein>
<accession>A0A4P9W2S0</accession>
<sequence length="720" mass="77340">MPLNLAFKVEIRVRDFRMVLEPVEVLVLFPAAVHAAPIGTVRDLDVGGRAAGIRVHVGGVIVQFAVTVLEVIDRIIFVIFLKKDLDIYRDLVEIYFPQDRESKKQKTDEGPDGTESEATVTGVVDGAMDADAEGSPEPVTGPPAPDATTPHDVAAAPAAPTTTRAVEDTLALPSPVPAASAPAPDALSNIPFPDLSPAVHPPAEGDASVADTKYAESAETPPVIADGPPAVAKAHPAVAEAPLPAAKGLPTVAKAPFAVAAVLLEATDAPVVADDSPPAADTPQAVANALADAPPAAVNGPSAILYNNVPPQSRGTTSVETLRQAKRRSEKLVNQQKTVGIRRAAKGVNLCGEEHASVKADEASPPATKFWHSTMCRPPPRRYDQTFIAEAEAERRSRRLLADLFEQNEEALLEEDNAAHLQTLTRFNYRYAAIFGSEDSELSDAEENEMVVADALPRLDARNIVIFGHDDSDLSNVESDDAFSILGEREREEQLPVVEVGAMVEGDRDDGTFALIRIIDEVGKEGPPALVPFARYYRDGMWAHCVLLFVGLRALLALKQGSSEIDRECLFVASSIVAGLRKLLSTAALASLQYNPSDPASYPRVCCLYSYLATYISSLRRTIETLSPRLDPSFLGKIETLFAAANKWTYFVHSMPSCSRTVVAMDPCLFDFSAVVGNQGGLVGEDEGWVGEENDVDRYGITLARAYLAGMRMQLLPRRD</sequence>